<reference evidence="6 7" key="1">
    <citation type="submission" date="2024-02" db="EMBL/GenBank/DDBJ databases">
        <authorList>
            <person name="Chen Y."/>
            <person name="Shah S."/>
            <person name="Dougan E. K."/>
            <person name="Thang M."/>
            <person name="Chan C."/>
        </authorList>
    </citation>
    <scope>NUCLEOTIDE SEQUENCE [LARGE SCALE GENOMIC DNA]</scope>
</reference>
<evidence type="ECO:0000256" key="1">
    <source>
        <dbReference type="ARBA" id="ARBA00004496"/>
    </source>
</evidence>
<dbReference type="PROSITE" id="PS50195">
    <property type="entry name" value="PX"/>
    <property type="match status" value="1"/>
</dbReference>
<evidence type="ECO:0000256" key="2">
    <source>
        <dbReference type="ARBA" id="ARBA00022490"/>
    </source>
</evidence>
<evidence type="ECO:0000313" key="7">
    <source>
        <dbReference type="Proteomes" id="UP001642484"/>
    </source>
</evidence>
<dbReference type="PANTHER" id="PTHR22999">
    <property type="entry name" value="PX SERINE/THREONINE KINASE PXK"/>
    <property type="match status" value="1"/>
</dbReference>
<sequence length="1247" mass="139075">MGDDRHRVPEGSSARMEHAAYGRYPLLIKIPRAEMHGSTVGFRHTEYIIEVDDCGKVYTRSRRYTMFAWLHAELRHRELACALPELPPKKVLGNRESAFVERRKQMLEDYLKALLMLPAVIQDGMIWAFLDADEATAVVPRFLCRPATHQAAEKCLSALKRAVAEKQGEVFRLCDATVLEELSQAARAEAAEPVVMGQQMQVRLKNRSKLCYILFQVICYDRARHKLVQSDVLGALLALLCRAAEDEVELGAGADQHNSFWATKCVKSLIQETNGEALLFFCQQEGAVNSLRALATAQVEALHSVCAWVLWFGLRCPGVVTALAGAGGTRGLFLLGDLLKSPELCARVLARLCIGWIVRQEGALDTDAREYCLQALAPLCAELDTVELLAIRKALESGSKEKSFSPVKIIQRDELWDCDLWSFLDGRSLDAFDLRDRHGQVIPLAKHAPEADQFPLQMVLREEAGTGGAAGASAVSLAESARTERGSVASLERRGSAGTLAPGVPGSSENLEAPSVEKLELLRDPALVKMLTEVCGRKELSRLQVLLTPPEDGELDTVTACVVAILDHYVLQSEEKEGQEPDVQAKRGSKVTFRELVAGAQARPVRATPVVPHRSCNAGEARLPELQPLIPALERLVKAPCEGMVRGGVGGAAADEAPNAQVSVEEVRVRAARILVRIKGALVGAAEAAAGSSSLIDLGSRAHILEVLMRDSENSQANALDRVAQTREKCETQRAHIVSGALCEDPCVREKDLQAFKQKLRDLTQGRNILRYEVDNLKEDLEAMEVRLQQRCIKHGLLARDVQELCLDVDQKEGEFSGCAEVLSELQQCEAQHQQHLGQVEQLKARLREAEAKVEGSSKKEAEAKAKAEALRKQEAEWTEFCHTAPAKLERCQCRLVDVSQQRQSLGKRRVELATEVDRSLLRRRALEEQLTEVEHALKVCGAVGRELEALKPDISSELIMTDAEVDKLKALAAKLQPAKPARLRRSSFSVAASSSGEVEETPLDHEAWCLDHAPQWDDVGEQDFQQNLHFRALRNWRDQRERLWMEEDRWLKETLQRADESATKLREQCNEAETLERQMTSEEDELQKELGTLNDPEGHSKRLMDARVASAAALHEHEELHTAWAEASGAKELVKEQLKQAEEDVTEVLPRLKAAQARATDNEEATKKVRQELQARFQDLEKRAREFLQEWRTLEKKEQSLVLRQDRVDQSLRNEADGRQGLRAEVHQLIDMLQLLDRQLLQPEAK</sequence>
<feature type="coiled-coil region" evidence="3">
    <location>
        <begin position="826"/>
        <end position="874"/>
    </location>
</feature>
<accession>A0ABP0J8F4</accession>
<evidence type="ECO:0000256" key="3">
    <source>
        <dbReference type="SAM" id="Coils"/>
    </source>
</evidence>
<name>A0ABP0J8F4_9DINO</name>
<dbReference type="SUPFAM" id="SSF64268">
    <property type="entry name" value="PX domain"/>
    <property type="match status" value="1"/>
</dbReference>
<dbReference type="Pfam" id="PF00787">
    <property type="entry name" value="PX"/>
    <property type="match status" value="1"/>
</dbReference>
<feature type="compositionally biased region" description="Basic and acidic residues" evidence="4">
    <location>
        <begin position="486"/>
        <end position="495"/>
    </location>
</feature>
<evidence type="ECO:0000313" key="6">
    <source>
        <dbReference type="EMBL" id="CAK9010679.1"/>
    </source>
</evidence>
<dbReference type="CDD" id="cd06093">
    <property type="entry name" value="PX_domain"/>
    <property type="match status" value="1"/>
</dbReference>
<dbReference type="PANTHER" id="PTHR22999:SF23">
    <property type="entry name" value="SORTING NEXIN-16"/>
    <property type="match status" value="1"/>
</dbReference>
<dbReference type="Gene3D" id="1.10.287.1490">
    <property type="match status" value="1"/>
</dbReference>
<keyword evidence="7" id="KW-1185">Reference proteome</keyword>
<protein>
    <recommendedName>
        <fullName evidence="5">PX domain-containing protein</fullName>
    </recommendedName>
</protein>
<feature type="region of interest" description="Disordered" evidence="4">
    <location>
        <begin position="486"/>
        <end position="511"/>
    </location>
</feature>
<organism evidence="6 7">
    <name type="scientific">Durusdinium trenchii</name>
    <dbReference type="NCBI Taxonomy" id="1381693"/>
    <lineage>
        <taxon>Eukaryota</taxon>
        <taxon>Sar</taxon>
        <taxon>Alveolata</taxon>
        <taxon>Dinophyceae</taxon>
        <taxon>Suessiales</taxon>
        <taxon>Symbiodiniaceae</taxon>
        <taxon>Durusdinium</taxon>
    </lineage>
</organism>
<dbReference type="Proteomes" id="UP001642484">
    <property type="component" value="Unassembled WGS sequence"/>
</dbReference>
<dbReference type="InterPro" id="IPR051837">
    <property type="entry name" value="SortingNexin/PXDomain-PKLike"/>
</dbReference>
<dbReference type="InterPro" id="IPR036871">
    <property type="entry name" value="PX_dom_sf"/>
</dbReference>
<feature type="coiled-coil region" evidence="3">
    <location>
        <begin position="1056"/>
        <end position="1093"/>
    </location>
</feature>
<proteinExistence type="predicted"/>
<feature type="domain" description="PX" evidence="5">
    <location>
        <begin position="25"/>
        <end position="137"/>
    </location>
</feature>
<feature type="coiled-coil region" evidence="3">
    <location>
        <begin position="1164"/>
        <end position="1240"/>
    </location>
</feature>
<gene>
    <name evidence="6" type="ORF">CCMP2556_LOCUS10169</name>
</gene>
<keyword evidence="2" id="KW-0963">Cytoplasm</keyword>
<keyword evidence="3" id="KW-0175">Coiled coil</keyword>
<dbReference type="SMART" id="SM00312">
    <property type="entry name" value="PX"/>
    <property type="match status" value="1"/>
</dbReference>
<evidence type="ECO:0000259" key="5">
    <source>
        <dbReference type="PROSITE" id="PS50195"/>
    </source>
</evidence>
<evidence type="ECO:0000256" key="4">
    <source>
        <dbReference type="SAM" id="MobiDB-lite"/>
    </source>
</evidence>
<dbReference type="EMBL" id="CAXAMN010004692">
    <property type="protein sequence ID" value="CAK9010679.1"/>
    <property type="molecule type" value="Genomic_DNA"/>
</dbReference>
<comment type="subcellular location">
    <subcellularLocation>
        <location evidence="1">Cytoplasm</location>
    </subcellularLocation>
</comment>
<dbReference type="Gene3D" id="3.30.1520.10">
    <property type="entry name" value="Phox-like domain"/>
    <property type="match status" value="1"/>
</dbReference>
<dbReference type="InterPro" id="IPR001683">
    <property type="entry name" value="PX_dom"/>
</dbReference>
<comment type="caution">
    <text evidence="6">The sequence shown here is derived from an EMBL/GenBank/DDBJ whole genome shotgun (WGS) entry which is preliminary data.</text>
</comment>